<keyword evidence="6" id="KW-0676">Redox-active center</keyword>
<evidence type="ECO:0000256" key="4">
    <source>
        <dbReference type="ARBA" id="ARBA00023002"/>
    </source>
</evidence>
<dbReference type="Gene3D" id="3.40.30.10">
    <property type="entry name" value="Glutaredoxin"/>
    <property type="match status" value="1"/>
</dbReference>
<feature type="chain" id="PRO_5040929464" evidence="7">
    <location>
        <begin position="22"/>
        <end position="197"/>
    </location>
</feature>
<evidence type="ECO:0000313" key="10">
    <source>
        <dbReference type="Proteomes" id="UP001138751"/>
    </source>
</evidence>
<protein>
    <submittedName>
        <fullName evidence="9">Thioredoxin domain-containing protein</fullName>
    </submittedName>
</protein>
<evidence type="ECO:0000313" key="9">
    <source>
        <dbReference type="EMBL" id="MBR0673435.1"/>
    </source>
</evidence>
<keyword evidence="10" id="KW-1185">Reference proteome</keyword>
<keyword evidence="5" id="KW-1015">Disulfide bond</keyword>
<dbReference type="SUPFAM" id="SSF52833">
    <property type="entry name" value="Thioredoxin-like"/>
    <property type="match status" value="1"/>
</dbReference>
<keyword evidence="3 7" id="KW-0732">Signal</keyword>
<dbReference type="Proteomes" id="UP001138751">
    <property type="component" value="Unassembled WGS sequence"/>
</dbReference>
<dbReference type="Pfam" id="PF13462">
    <property type="entry name" value="Thioredoxin_4"/>
    <property type="match status" value="1"/>
</dbReference>
<evidence type="ECO:0000259" key="8">
    <source>
        <dbReference type="PROSITE" id="PS51352"/>
    </source>
</evidence>
<reference evidence="9" key="2">
    <citation type="journal article" date="2021" name="Syst. Appl. Microbiol.">
        <title>Roseomonas hellenica sp. nov., isolated from roots of wild-growing Alkanna tinctoria.</title>
        <authorList>
            <person name="Rat A."/>
            <person name="Naranjo H.D."/>
            <person name="Lebbe L."/>
            <person name="Cnockaert M."/>
            <person name="Krigas N."/>
            <person name="Grigoriadou K."/>
            <person name="Maloupa E."/>
            <person name="Willems A."/>
        </authorList>
    </citation>
    <scope>NUCLEOTIDE SEQUENCE</scope>
    <source>
        <strain evidence="9">LMG 31231</strain>
    </source>
</reference>
<evidence type="ECO:0000256" key="1">
    <source>
        <dbReference type="ARBA" id="ARBA00003565"/>
    </source>
</evidence>
<evidence type="ECO:0000256" key="7">
    <source>
        <dbReference type="SAM" id="SignalP"/>
    </source>
</evidence>
<comment type="caution">
    <text evidence="9">The sequence shown here is derived from an EMBL/GenBank/DDBJ whole genome shotgun (WGS) entry which is preliminary data.</text>
</comment>
<comment type="similarity">
    <text evidence="2">Belongs to the thioredoxin family. DsbA subfamily.</text>
</comment>
<comment type="function">
    <text evidence="1">May be required for disulfide bond formation in some proteins.</text>
</comment>
<dbReference type="PANTHER" id="PTHR13887:SF14">
    <property type="entry name" value="DISULFIDE BOND FORMATION PROTEIN D"/>
    <property type="match status" value="1"/>
</dbReference>
<dbReference type="InterPro" id="IPR012336">
    <property type="entry name" value="Thioredoxin-like_fold"/>
</dbReference>
<keyword evidence="4" id="KW-0560">Oxidoreductase</keyword>
<evidence type="ECO:0000256" key="6">
    <source>
        <dbReference type="ARBA" id="ARBA00023284"/>
    </source>
</evidence>
<sequence>MFHRRTLLAAAGAMTAVPVLAQTTDPRLGERSMGRADAPVTVQEFFSLTCSHCGAFHREVWPQVKAELVNTGRVRMVWRDFPLDQIALRAHAVARAFPADRYEAFLTALFATQDRWAYARGIDHKAEIGKIAALAGMAPAAFEAAWADDDLARAILAQRQQGEREYNIQATPTFVFGRRVVSGNIPFDRFAREAATP</sequence>
<dbReference type="PROSITE" id="PS51352">
    <property type="entry name" value="THIOREDOXIN_2"/>
    <property type="match status" value="1"/>
</dbReference>
<gene>
    <name evidence="9" type="ORF">GXW76_19835</name>
</gene>
<evidence type="ECO:0000256" key="3">
    <source>
        <dbReference type="ARBA" id="ARBA00022729"/>
    </source>
</evidence>
<name>A0A9X9X206_9PROT</name>
<feature type="signal peptide" evidence="7">
    <location>
        <begin position="1"/>
        <end position="21"/>
    </location>
</feature>
<reference evidence="9" key="1">
    <citation type="submission" date="2020-01" db="EMBL/GenBank/DDBJ databases">
        <authorList>
            <person name="Rat A."/>
        </authorList>
    </citation>
    <scope>NUCLEOTIDE SEQUENCE</scope>
    <source>
        <strain evidence="9">LMG 31231</strain>
    </source>
</reference>
<dbReference type="RefSeq" id="WP_211863841.1">
    <property type="nucleotide sequence ID" value="NZ_JAAEDM010000071.1"/>
</dbReference>
<dbReference type="AlphaFoldDB" id="A0A9X9X206"/>
<organism evidence="9 10">
    <name type="scientific">Neoroseomonas soli</name>
    <dbReference type="NCBI Taxonomy" id="1081025"/>
    <lineage>
        <taxon>Bacteria</taxon>
        <taxon>Pseudomonadati</taxon>
        <taxon>Pseudomonadota</taxon>
        <taxon>Alphaproteobacteria</taxon>
        <taxon>Acetobacterales</taxon>
        <taxon>Acetobacteraceae</taxon>
        <taxon>Neoroseomonas</taxon>
    </lineage>
</organism>
<dbReference type="InterPro" id="IPR013766">
    <property type="entry name" value="Thioredoxin_domain"/>
</dbReference>
<accession>A0A9X9X206</accession>
<proteinExistence type="inferred from homology"/>
<dbReference type="PANTHER" id="PTHR13887">
    <property type="entry name" value="GLUTATHIONE S-TRANSFERASE KAPPA"/>
    <property type="match status" value="1"/>
</dbReference>
<evidence type="ECO:0000256" key="2">
    <source>
        <dbReference type="ARBA" id="ARBA00005791"/>
    </source>
</evidence>
<dbReference type="InterPro" id="IPR036249">
    <property type="entry name" value="Thioredoxin-like_sf"/>
</dbReference>
<dbReference type="EMBL" id="JAAEDM010000071">
    <property type="protein sequence ID" value="MBR0673435.1"/>
    <property type="molecule type" value="Genomic_DNA"/>
</dbReference>
<feature type="domain" description="Thioredoxin" evidence="8">
    <location>
        <begin position="10"/>
        <end position="161"/>
    </location>
</feature>
<dbReference type="GO" id="GO:0016491">
    <property type="term" value="F:oxidoreductase activity"/>
    <property type="evidence" value="ECO:0007669"/>
    <property type="project" value="UniProtKB-KW"/>
</dbReference>
<evidence type="ECO:0000256" key="5">
    <source>
        <dbReference type="ARBA" id="ARBA00023157"/>
    </source>
</evidence>